<organism evidence="2 3">
    <name type="scientific">Acinetobacter johnsonii</name>
    <dbReference type="NCBI Taxonomy" id="40214"/>
    <lineage>
        <taxon>Bacteria</taxon>
        <taxon>Pseudomonadati</taxon>
        <taxon>Pseudomonadota</taxon>
        <taxon>Gammaproteobacteria</taxon>
        <taxon>Moraxellales</taxon>
        <taxon>Moraxellaceae</taxon>
        <taxon>Acinetobacter</taxon>
    </lineage>
</organism>
<evidence type="ECO:0000313" key="2">
    <source>
        <dbReference type="EMBL" id="PZQ86127.1"/>
    </source>
</evidence>
<sequence>MLPSTLLWIITVATLIYIIYNIVFSKPFINVFVAIIIQSVLLFAIRYFWQDKTFGDAFIHSFDIVTIVIVIIFGIFKLSK</sequence>
<name>A0A2W5STJ7_ACIJO</name>
<dbReference type="Proteomes" id="UP000249282">
    <property type="component" value="Unassembled WGS sequence"/>
</dbReference>
<keyword evidence="1" id="KW-1133">Transmembrane helix</keyword>
<dbReference type="EMBL" id="QFQJ01000104">
    <property type="protein sequence ID" value="PZQ86127.1"/>
    <property type="molecule type" value="Genomic_DNA"/>
</dbReference>
<feature type="transmembrane region" description="Helical" evidence="1">
    <location>
        <begin position="55"/>
        <end position="76"/>
    </location>
</feature>
<gene>
    <name evidence="2" type="ORF">DI542_14990</name>
</gene>
<evidence type="ECO:0000313" key="3">
    <source>
        <dbReference type="Proteomes" id="UP000249282"/>
    </source>
</evidence>
<feature type="transmembrane region" description="Helical" evidence="1">
    <location>
        <begin position="31"/>
        <end position="49"/>
    </location>
</feature>
<reference evidence="2 3" key="1">
    <citation type="submission" date="2017-11" db="EMBL/GenBank/DDBJ databases">
        <title>Infants hospitalized years apart are colonized by the same room-sourced microbial strains.</title>
        <authorList>
            <person name="Brooks B."/>
            <person name="Olm M.R."/>
            <person name="Firek B.A."/>
            <person name="Baker R."/>
            <person name="Thomas B.C."/>
            <person name="Morowitz M.J."/>
            <person name="Banfield J.F."/>
        </authorList>
    </citation>
    <scope>NUCLEOTIDE SEQUENCE [LARGE SCALE GENOMIC DNA]</scope>
    <source>
        <strain evidence="2">S2_003_000_R3_20</strain>
    </source>
</reference>
<dbReference type="AlphaFoldDB" id="A0A2W5STJ7"/>
<feature type="transmembrane region" description="Helical" evidence="1">
    <location>
        <begin position="6"/>
        <end position="24"/>
    </location>
</feature>
<accession>A0A2W5STJ7</accession>
<keyword evidence="1" id="KW-0812">Transmembrane</keyword>
<comment type="caution">
    <text evidence="2">The sequence shown here is derived from an EMBL/GenBank/DDBJ whole genome shotgun (WGS) entry which is preliminary data.</text>
</comment>
<evidence type="ECO:0000256" key="1">
    <source>
        <dbReference type="SAM" id="Phobius"/>
    </source>
</evidence>
<protein>
    <submittedName>
        <fullName evidence="2">Uncharacterized protein</fullName>
    </submittedName>
</protein>
<keyword evidence="1" id="KW-0472">Membrane</keyword>
<proteinExistence type="predicted"/>